<sequence length="321" mass="34041">MGSNNRGGEPEQFRKLFIGGLNYKTTEDTLKAYFEKYGEIVDCVVMKDPNTRRSRGFGFVTYKSSHMVDDAQAARPHTIDGREVEPKRAVPREDAGKPEAQVTVKKIFVSSVKDDVEEDDIREYFGSYGNIVSVNIVVDKATGKRRGFAFVEFDDYDPVDKIVLKKHMLKGKRTDVKKALSRQEMDDLKRKKEMKEARFGGGGGGRGGWKSESDNYGDGGYGGGYGGGSGGYGGSAPSAWGGDSYASDYSSDYMSGSSASGGWGTDFGSSYSSGGGPVRGSGGSGYGSSGGYGGSRSSGPYGGGYGSSSRGGGGGYGSYRR</sequence>
<evidence type="ECO:0000313" key="7">
    <source>
        <dbReference type="Proteomes" id="UP000827092"/>
    </source>
</evidence>
<dbReference type="SUPFAM" id="SSF54928">
    <property type="entry name" value="RNA-binding domain, RBD"/>
    <property type="match status" value="1"/>
</dbReference>
<dbReference type="GO" id="GO:0098687">
    <property type="term" value="C:chromosomal region"/>
    <property type="evidence" value="ECO:0007669"/>
    <property type="project" value="UniProtKB-ARBA"/>
</dbReference>
<dbReference type="InterPro" id="IPR035979">
    <property type="entry name" value="RBD_domain_sf"/>
</dbReference>
<feature type="region of interest" description="Disordered" evidence="4">
    <location>
        <begin position="180"/>
        <end position="211"/>
    </location>
</feature>
<dbReference type="InterPro" id="IPR000504">
    <property type="entry name" value="RRM_dom"/>
</dbReference>
<keyword evidence="7" id="KW-1185">Reference proteome</keyword>
<evidence type="ECO:0000256" key="3">
    <source>
        <dbReference type="PROSITE-ProRule" id="PRU00176"/>
    </source>
</evidence>
<dbReference type="GO" id="GO:0071013">
    <property type="term" value="C:catalytic step 2 spliceosome"/>
    <property type="evidence" value="ECO:0007669"/>
    <property type="project" value="TreeGrafter"/>
</dbReference>
<protein>
    <recommendedName>
        <fullName evidence="5">RRM domain-containing protein</fullName>
    </recommendedName>
</protein>
<feature type="compositionally biased region" description="Basic and acidic residues" evidence="4">
    <location>
        <begin position="180"/>
        <end position="198"/>
    </location>
</feature>
<accession>A0AAV6VMI4</accession>
<feature type="compositionally biased region" description="Gly residues" evidence="4">
    <location>
        <begin position="273"/>
        <end position="321"/>
    </location>
</feature>
<dbReference type="PANTHER" id="PTHR48026">
    <property type="entry name" value="HOMOLOGOUS TO DROSOPHILA SQD (SQUID) PROTEIN"/>
    <property type="match status" value="1"/>
</dbReference>
<dbReference type="AlphaFoldDB" id="A0AAV6VMI4"/>
<dbReference type="FunFam" id="3.30.70.330:FF:000040">
    <property type="entry name" value="Heterogeneous nuclear ribonucleoprotein A2/B1"/>
    <property type="match status" value="1"/>
</dbReference>
<evidence type="ECO:0000256" key="1">
    <source>
        <dbReference type="ARBA" id="ARBA00022737"/>
    </source>
</evidence>
<evidence type="ECO:0000256" key="2">
    <source>
        <dbReference type="ARBA" id="ARBA00022884"/>
    </source>
</evidence>
<feature type="domain" description="RRM" evidence="5">
    <location>
        <begin position="105"/>
        <end position="181"/>
    </location>
</feature>
<dbReference type="PANTHER" id="PTHR48026:SF14">
    <property type="entry name" value="HETEROGENEOUS NUCLEAR RIBONUCLEOPROTEIN A1"/>
    <property type="match status" value="1"/>
</dbReference>
<reference evidence="6 7" key="1">
    <citation type="journal article" date="2022" name="Nat. Ecol. Evol.">
        <title>A masculinizing supergene underlies an exaggerated male reproductive morph in a spider.</title>
        <authorList>
            <person name="Hendrickx F."/>
            <person name="De Corte Z."/>
            <person name="Sonet G."/>
            <person name="Van Belleghem S.M."/>
            <person name="Kostlbacher S."/>
            <person name="Vangestel C."/>
        </authorList>
    </citation>
    <scope>NUCLEOTIDE SEQUENCE [LARGE SCALE GENOMIC DNA]</scope>
    <source>
        <strain evidence="6">W744_W776</strain>
    </source>
</reference>
<feature type="region of interest" description="Disordered" evidence="4">
    <location>
        <begin position="265"/>
        <end position="321"/>
    </location>
</feature>
<evidence type="ECO:0000313" key="6">
    <source>
        <dbReference type="EMBL" id="KAG8197902.1"/>
    </source>
</evidence>
<dbReference type="CDD" id="cd12578">
    <property type="entry name" value="RRM1_hnRNPA_like"/>
    <property type="match status" value="1"/>
</dbReference>
<dbReference type="PROSITE" id="PS50102">
    <property type="entry name" value="RRM"/>
    <property type="match status" value="2"/>
</dbReference>
<organism evidence="6 7">
    <name type="scientific">Oedothorax gibbosus</name>
    <dbReference type="NCBI Taxonomy" id="931172"/>
    <lineage>
        <taxon>Eukaryota</taxon>
        <taxon>Metazoa</taxon>
        <taxon>Ecdysozoa</taxon>
        <taxon>Arthropoda</taxon>
        <taxon>Chelicerata</taxon>
        <taxon>Arachnida</taxon>
        <taxon>Araneae</taxon>
        <taxon>Araneomorphae</taxon>
        <taxon>Entelegynae</taxon>
        <taxon>Araneoidea</taxon>
        <taxon>Linyphiidae</taxon>
        <taxon>Erigoninae</taxon>
        <taxon>Oedothorax</taxon>
    </lineage>
</organism>
<feature type="domain" description="RRM" evidence="5">
    <location>
        <begin position="14"/>
        <end position="97"/>
    </location>
</feature>
<evidence type="ECO:0000256" key="4">
    <source>
        <dbReference type="SAM" id="MobiDB-lite"/>
    </source>
</evidence>
<dbReference type="Pfam" id="PF00076">
    <property type="entry name" value="RRM_1"/>
    <property type="match status" value="2"/>
</dbReference>
<dbReference type="InterPro" id="IPR012677">
    <property type="entry name" value="Nucleotide-bd_a/b_plait_sf"/>
</dbReference>
<dbReference type="GO" id="GO:0000398">
    <property type="term" value="P:mRNA splicing, via spliceosome"/>
    <property type="evidence" value="ECO:0007669"/>
    <property type="project" value="TreeGrafter"/>
</dbReference>
<evidence type="ECO:0000259" key="5">
    <source>
        <dbReference type="PROSITE" id="PS50102"/>
    </source>
</evidence>
<proteinExistence type="predicted"/>
<keyword evidence="2 3" id="KW-0694">RNA-binding</keyword>
<dbReference type="EMBL" id="JAFNEN010000047">
    <property type="protein sequence ID" value="KAG8197902.1"/>
    <property type="molecule type" value="Genomic_DNA"/>
</dbReference>
<dbReference type="SMART" id="SM00360">
    <property type="entry name" value="RRM"/>
    <property type="match status" value="2"/>
</dbReference>
<keyword evidence="1" id="KW-0677">Repeat</keyword>
<dbReference type="Gene3D" id="3.30.70.330">
    <property type="match status" value="2"/>
</dbReference>
<name>A0AAV6VMI4_9ARAC</name>
<dbReference type="Proteomes" id="UP000827092">
    <property type="component" value="Unassembled WGS sequence"/>
</dbReference>
<dbReference type="GO" id="GO:0003730">
    <property type="term" value="F:mRNA 3'-UTR binding"/>
    <property type="evidence" value="ECO:0007669"/>
    <property type="project" value="TreeGrafter"/>
</dbReference>
<feature type="compositionally biased region" description="Gly residues" evidence="4">
    <location>
        <begin position="199"/>
        <end position="208"/>
    </location>
</feature>
<gene>
    <name evidence="6" type="ORF">JTE90_020281</name>
</gene>
<comment type="caution">
    <text evidence="6">The sequence shown here is derived from an EMBL/GenBank/DDBJ whole genome shotgun (WGS) entry which is preliminary data.</text>
</comment>